<keyword evidence="2" id="KW-1185">Reference proteome</keyword>
<gene>
    <name evidence="1" type="ORF">RsS93_14720</name>
</gene>
<organism evidence="1 2">
    <name type="scientific">Rhizobium dioscoreae</name>
    <dbReference type="NCBI Taxonomy" id="2653122"/>
    <lineage>
        <taxon>Bacteria</taxon>
        <taxon>Pseudomonadati</taxon>
        <taxon>Pseudomonadota</taxon>
        <taxon>Alphaproteobacteria</taxon>
        <taxon>Hyphomicrobiales</taxon>
        <taxon>Rhizobiaceae</taxon>
        <taxon>Rhizobium/Agrobacterium group</taxon>
        <taxon>Rhizobium</taxon>
    </lineage>
</organism>
<sequence length="110" mass="12207">MVRNPLKKKDNSRSETEALVFGECTVRPTGQVIGKTAMVSTRQTIEISKPQHPVNDSYRAVEREEVLEVAFRDFVQMALAAGWNEPEVALTLADIADDYVMALAGRVAEK</sequence>
<dbReference type="EMBL" id="BLAJ01000002">
    <property type="protein sequence ID" value="GES48858.1"/>
    <property type="molecule type" value="Genomic_DNA"/>
</dbReference>
<accession>A0ABQ0Z028</accession>
<evidence type="ECO:0000313" key="2">
    <source>
        <dbReference type="Proteomes" id="UP000390335"/>
    </source>
</evidence>
<name>A0ABQ0Z028_9HYPH</name>
<dbReference type="Proteomes" id="UP000390335">
    <property type="component" value="Unassembled WGS sequence"/>
</dbReference>
<reference evidence="1 2" key="1">
    <citation type="journal article" date="2020" name="Genome Biol. Evol.">
        <title>Rhizobium dioscoreae sp. nov., a plant growth-promoting bacterium isolated from yam (Dioscorea species).</title>
        <authorList>
            <person name="Ouyabe M."/>
            <person name="Tanaka N."/>
            <person name="Shiwa Y."/>
            <person name="Fujita N."/>
            <person name="Kikuno H."/>
            <person name="Babil P."/>
            <person name="Shiwachi H."/>
        </authorList>
    </citation>
    <scope>NUCLEOTIDE SEQUENCE [LARGE SCALE GENOMIC DNA]</scope>
    <source>
        <strain evidence="1 2">S-93</strain>
    </source>
</reference>
<proteinExistence type="predicted"/>
<protein>
    <submittedName>
        <fullName evidence="1">Uncharacterized protein</fullName>
    </submittedName>
</protein>
<comment type="caution">
    <text evidence="1">The sequence shown here is derived from an EMBL/GenBank/DDBJ whole genome shotgun (WGS) entry which is preliminary data.</text>
</comment>
<evidence type="ECO:0000313" key="1">
    <source>
        <dbReference type="EMBL" id="GES48858.1"/>
    </source>
</evidence>